<dbReference type="GO" id="GO:0046982">
    <property type="term" value="F:protein heterodimerization activity"/>
    <property type="evidence" value="ECO:0007669"/>
    <property type="project" value="InterPro"/>
</dbReference>
<dbReference type="GO" id="GO:0006355">
    <property type="term" value="P:regulation of DNA-templated transcription"/>
    <property type="evidence" value="ECO:0007669"/>
    <property type="project" value="TreeGrafter"/>
</dbReference>
<protein>
    <submittedName>
        <fullName evidence="5">Uncharacterized protein TCIL3000_4_2080</fullName>
    </submittedName>
</protein>
<dbReference type="InterPro" id="IPR009072">
    <property type="entry name" value="Histone-fold"/>
</dbReference>
<evidence type="ECO:0000256" key="1">
    <source>
        <dbReference type="ARBA" id="ARBA00004123"/>
    </source>
</evidence>
<gene>
    <name evidence="5" type="ORF">TCIL3000_4_2080</name>
</gene>
<dbReference type="GO" id="GO:0005634">
    <property type="term" value="C:nucleus"/>
    <property type="evidence" value="ECO:0007669"/>
    <property type="project" value="UniProtKB-SubCell"/>
</dbReference>
<evidence type="ECO:0000256" key="2">
    <source>
        <dbReference type="ARBA" id="ARBA00023242"/>
    </source>
</evidence>
<dbReference type="EMBL" id="HE575317">
    <property type="protein sequence ID" value="CCC90118.1"/>
    <property type="molecule type" value="Genomic_DNA"/>
</dbReference>
<evidence type="ECO:0000313" key="5">
    <source>
        <dbReference type="EMBL" id="CCC90118.1"/>
    </source>
</evidence>
<feature type="domain" description="Transcription factor CBF/NF-Y/archaeal histone" evidence="4">
    <location>
        <begin position="119"/>
        <end position="178"/>
    </location>
</feature>
<dbReference type="Gene3D" id="1.10.20.10">
    <property type="entry name" value="Histone, subunit A"/>
    <property type="match status" value="1"/>
</dbReference>
<dbReference type="GO" id="GO:0000976">
    <property type="term" value="F:transcription cis-regulatory region binding"/>
    <property type="evidence" value="ECO:0007669"/>
    <property type="project" value="TreeGrafter"/>
</dbReference>
<keyword evidence="2" id="KW-0539">Nucleus</keyword>
<evidence type="ECO:0000256" key="3">
    <source>
        <dbReference type="SAM" id="MobiDB-lite"/>
    </source>
</evidence>
<dbReference type="VEuPathDB" id="TriTrypDB:TcIL3000_4_2080"/>
<sequence length="254" mass="27538">MYAGDTEGEEGHLATDVLGASVADTMLFHGAEADVLGHFPTTDSGSNMAPHEEGHFDGAMASIYIVGKDEEGGDGDDGNDNWMDDTMDLNVFSQDETGADTAGGTADGGEDEKLAFAFSRVKELLKFHSGFTIVSKDAVLAAVDAVVLLLHDLTRLAAVRAEREGRKTVRYSDIANVVHYFDQFSFLVDIIPQAQVIKEQGLMRYMNSQLTNLQTDSQANFVGGKHRGRSQADGQPPIRKRQVKLSFGSTNDYI</sequence>
<dbReference type="SUPFAM" id="SSF47113">
    <property type="entry name" value="Histone-fold"/>
    <property type="match status" value="1"/>
</dbReference>
<evidence type="ECO:0000259" key="4">
    <source>
        <dbReference type="Pfam" id="PF00808"/>
    </source>
</evidence>
<comment type="subcellular location">
    <subcellularLocation>
        <location evidence="1">Nucleus</location>
    </subcellularLocation>
</comment>
<dbReference type="InterPro" id="IPR003958">
    <property type="entry name" value="CBFA_NFYB_domain"/>
</dbReference>
<accession>G0UL63</accession>
<dbReference type="Pfam" id="PF00808">
    <property type="entry name" value="CBFD_NFYB_HMF"/>
    <property type="match status" value="1"/>
</dbReference>
<reference evidence="5" key="1">
    <citation type="journal article" date="2012" name="Proc. Natl. Acad. Sci. U.S.A.">
        <title>Antigenic diversity is generated by distinct evolutionary mechanisms in African trypanosome species.</title>
        <authorList>
            <person name="Jackson A.P."/>
            <person name="Berry A."/>
            <person name="Aslett M."/>
            <person name="Allison H.C."/>
            <person name="Burton P."/>
            <person name="Vavrova-Anderson J."/>
            <person name="Brown R."/>
            <person name="Browne H."/>
            <person name="Corton N."/>
            <person name="Hauser H."/>
            <person name="Gamble J."/>
            <person name="Gilderthorp R."/>
            <person name="Marcello L."/>
            <person name="McQuillan J."/>
            <person name="Otto T.D."/>
            <person name="Quail M.A."/>
            <person name="Sanders M.J."/>
            <person name="van Tonder A."/>
            <person name="Ginger M.L."/>
            <person name="Field M.C."/>
            <person name="Barry J.D."/>
            <person name="Hertz-Fowler C."/>
            <person name="Berriman M."/>
        </authorList>
    </citation>
    <scope>NUCLEOTIDE SEQUENCE</scope>
    <source>
        <strain evidence="5">IL3000</strain>
    </source>
</reference>
<organism evidence="5">
    <name type="scientific">Trypanosoma congolense (strain IL3000)</name>
    <dbReference type="NCBI Taxonomy" id="1068625"/>
    <lineage>
        <taxon>Eukaryota</taxon>
        <taxon>Discoba</taxon>
        <taxon>Euglenozoa</taxon>
        <taxon>Kinetoplastea</taxon>
        <taxon>Metakinetoplastina</taxon>
        <taxon>Trypanosomatida</taxon>
        <taxon>Trypanosomatidae</taxon>
        <taxon>Trypanosoma</taxon>
        <taxon>Nannomonas</taxon>
    </lineage>
</organism>
<dbReference type="PANTHER" id="PTHR10252:SF54">
    <property type="entry name" value="CHROMATIN ACCESSIBILITY COMPLEX PROTEIN 1"/>
    <property type="match status" value="1"/>
</dbReference>
<dbReference type="AlphaFoldDB" id="G0UL63"/>
<feature type="region of interest" description="Disordered" evidence="3">
    <location>
        <begin position="221"/>
        <end position="241"/>
    </location>
</feature>
<name>G0UL63_TRYCI</name>
<dbReference type="InterPro" id="IPR050568">
    <property type="entry name" value="Transcr_DNA_Rep_Reg"/>
</dbReference>
<dbReference type="PANTHER" id="PTHR10252">
    <property type="entry name" value="HISTONE-LIKE TRANSCRIPTION FACTOR CCAAT-RELATED"/>
    <property type="match status" value="1"/>
</dbReference>
<proteinExistence type="predicted"/>